<organism evidence="2 3">
    <name type="scientific">Tardiphaga robiniae</name>
    <dbReference type="NCBI Taxonomy" id="943830"/>
    <lineage>
        <taxon>Bacteria</taxon>
        <taxon>Pseudomonadati</taxon>
        <taxon>Pseudomonadota</taxon>
        <taxon>Alphaproteobacteria</taxon>
        <taxon>Hyphomicrobiales</taxon>
        <taxon>Nitrobacteraceae</taxon>
        <taxon>Tardiphaga</taxon>
    </lineage>
</organism>
<evidence type="ECO:0000313" key="2">
    <source>
        <dbReference type="EMBL" id="QND71399.1"/>
    </source>
</evidence>
<dbReference type="RefSeq" id="WP_184517069.1">
    <property type="nucleotide sequence ID" value="NZ_CP050292.1"/>
</dbReference>
<protein>
    <submittedName>
        <fullName evidence="2">Uncharacterized protein</fullName>
    </submittedName>
</protein>
<feature type="region of interest" description="Disordered" evidence="1">
    <location>
        <begin position="153"/>
        <end position="219"/>
    </location>
</feature>
<reference evidence="3" key="1">
    <citation type="journal article" date="2020" name="Mol. Plant Microbe">
        <title>Rhizobial microsymbionts of the narrowly endemic Oxytropis species growing in Kamchatka are characterized by significant genetic diversity and possess a set of genes that are associated with T3SS and T6SS secretion systems and can affect the development of symbiosis.</title>
        <authorList>
            <person name="Safronova V."/>
            <person name="Guro P."/>
            <person name="Sazanova A."/>
            <person name="Kuznetsova I."/>
            <person name="Belimov A."/>
            <person name="Yakubov V."/>
            <person name="Chirak E."/>
            <person name="Afonin A."/>
            <person name="Gogolev Y."/>
            <person name="Andronov E."/>
            <person name="Tikhonovich I."/>
        </authorList>
    </citation>
    <scope>NUCLEOTIDE SEQUENCE [LARGE SCALE GENOMIC DNA]</scope>
    <source>
        <strain evidence="3">581</strain>
    </source>
</reference>
<evidence type="ECO:0000256" key="1">
    <source>
        <dbReference type="SAM" id="MobiDB-lite"/>
    </source>
</evidence>
<proteinExistence type="predicted"/>
<dbReference type="EMBL" id="CP050292">
    <property type="protein sequence ID" value="QND71399.1"/>
    <property type="molecule type" value="Genomic_DNA"/>
</dbReference>
<dbReference type="KEGG" id="trb:HB776_09220"/>
<dbReference type="Proteomes" id="UP000515291">
    <property type="component" value="Chromosome"/>
</dbReference>
<evidence type="ECO:0000313" key="3">
    <source>
        <dbReference type="Proteomes" id="UP000515291"/>
    </source>
</evidence>
<dbReference type="AlphaFoldDB" id="A0A7G6TXB7"/>
<accession>A0A7G6TXB7</accession>
<sequence>MAETAGCARWKTYAGSSSGPWRIQRSRAWASCAAGGPSRRANRLPNYWARTLLIGMLRRKAALAGIKVVEAWGGYSTTIGNLWFDLLDACSSAAEIARRGLAARAKIKDLFPVYDEGWRTRRWKDVPLPAEVVGLIEVHRGLKAAKTFGYRRPHPRMLSADHGGPHAVRSGGATAMPAPAARAHRPPVGTGRPQRDSPVMRGRSSGPPEICEDSTRKSG</sequence>
<gene>
    <name evidence="2" type="ORF">HB776_09220</name>
</gene>
<name>A0A7G6TXB7_9BRAD</name>